<name>A0A6G9AL89_9BACT</name>
<dbReference type="InterPro" id="IPR029030">
    <property type="entry name" value="Caspase-like_dom_sf"/>
</dbReference>
<dbReference type="RefSeq" id="WP_167207858.1">
    <property type="nucleotide sequence ID" value="NZ_CP050063.1"/>
</dbReference>
<evidence type="ECO:0000313" key="2">
    <source>
        <dbReference type="EMBL" id="QIP13104.1"/>
    </source>
</evidence>
<dbReference type="Gene3D" id="3.40.50.1460">
    <property type="match status" value="1"/>
</dbReference>
<gene>
    <name evidence="2" type="ORF">G8759_10935</name>
</gene>
<evidence type="ECO:0000313" key="3">
    <source>
        <dbReference type="Proteomes" id="UP000501802"/>
    </source>
</evidence>
<evidence type="ECO:0000259" key="1">
    <source>
        <dbReference type="Pfam" id="PF00656"/>
    </source>
</evidence>
<dbReference type="Pfam" id="PF00656">
    <property type="entry name" value="Peptidase_C14"/>
    <property type="match status" value="1"/>
</dbReference>
<dbReference type="KEGG" id="spib:G8759_10935"/>
<dbReference type="InterPro" id="IPR052039">
    <property type="entry name" value="Caspase-related_regulators"/>
</dbReference>
<sequence>MKIICLLLVASFALDCPAQPGNSGLAHEKRLALVIGNGNYTNGASLPKAINDANDMAVALPQAGFEVMLFTNVDKTFLKRVISEFSAKLKGYQVGMIYYAGSGIQAENQEYLVPIDADFSKTDAIKSMCLPLSQLVEEVAAAKVPVNIILIDADRTNPVESMYARNSPRSLDTPLGFVVAYSTAPGKALVDSPGRNSLYTEALLQAMTIPDQTLIQMFQSVRAHVIKQSNNKQLPWESTSLTSDFYFRRKN</sequence>
<dbReference type="InterPro" id="IPR011600">
    <property type="entry name" value="Pept_C14_caspase"/>
</dbReference>
<dbReference type="GO" id="GO:0004197">
    <property type="term" value="F:cysteine-type endopeptidase activity"/>
    <property type="evidence" value="ECO:0007669"/>
    <property type="project" value="InterPro"/>
</dbReference>
<dbReference type="SUPFAM" id="SSF52129">
    <property type="entry name" value="Caspase-like"/>
    <property type="match status" value="1"/>
</dbReference>
<accession>A0A6G9AL89</accession>
<dbReference type="PANTHER" id="PTHR22576:SF37">
    <property type="entry name" value="MUCOSA-ASSOCIATED LYMPHOID TISSUE LYMPHOMA TRANSLOCATION PROTEIN 1"/>
    <property type="match status" value="1"/>
</dbReference>
<reference evidence="2 3" key="1">
    <citation type="submission" date="2020-03" db="EMBL/GenBank/DDBJ databases">
        <authorList>
            <person name="Kim M.K."/>
        </authorList>
    </citation>
    <scope>NUCLEOTIDE SEQUENCE [LARGE SCALE GENOMIC DNA]</scope>
    <source>
        <strain evidence="2 3">BT328</strain>
    </source>
</reference>
<dbReference type="Proteomes" id="UP000501802">
    <property type="component" value="Chromosome"/>
</dbReference>
<proteinExistence type="predicted"/>
<feature type="domain" description="Peptidase C14 caspase" evidence="1">
    <location>
        <begin position="29"/>
        <end position="246"/>
    </location>
</feature>
<dbReference type="AlphaFoldDB" id="A0A6G9AL89"/>
<keyword evidence="3" id="KW-1185">Reference proteome</keyword>
<dbReference type="PANTHER" id="PTHR22576">
    <property type="entry name" value="MUCOSA ASSOCIATED LYMPHOID TISSUE LYMPHOMA TRANSLOCATION PROTEIN 1/PARACASPASE"/>
    <property type="match status" value="1"/>
</dbReference>
<protein>
    <submittedName>
        <fullName evidence="2">Caspase family protein</fullName>
    </submittedName>
</protein>
<dbReference type="GO" id="GO:0006508">
    <property type="term" value="P:proteolysis"/>
    <property type="evidence" value="ECO:0007669"/>
    <property type="project" value="InterPro"/>
</dbReference>
<organism evidence="2 3">
    <name type="scientific">Spirosoma aureum</name>
    <dbReference type="NCBI Taxonomy" id="2692134"/>
    <lineage>
        <taxon>Bacteria</taxon>
        <taxon>Pseudomonadati</taxon>
        <taxon>Bacteroidota</taxon>
        <taxon>Cytophagia</taxon>
        <taxon>Cytophagales</taxon>
        <taxon>Cytophagaceae</taxon>
        <taxon>Spirosoma</taxon>
    </lineage>
</organism>
<dbReference type="EMBL" id="CP050063">
    <property type="protein sequence ID" value="QIP13104.1"/>
    <property type="molecule type" value="Genomic_DNA"/>
</dbReference>